<dbReference type="CDD" id="cd02012">
    <property type="entry name" value="TPP_TK"/>
    <property type="match status" value="1"/>
</dbReference>
<reference evidence="6" key="1">
    <citation type="journal article" date="2020" name="mSystems">
        <title>Genome- and Community-Level Interaction Insights into Carbon Utilization and Element Cycling Functions of Hydrothermarchaeota in Hydrothermal Sediment.</title>
        <authorList>
            <person name="Zhou Z."/>
            <person name="Liu Y."/>
            <person name="Xu W."/>
            <person name="Pan J."/>
            <person name="Luo Z.H."/>
            <person name="Li M."/>
        </authorList>
    </citation>
    <scope>NUCLEOTIDE SEQUENCE [LARGE SCALE GENOMIC DNA]</scope>
    <source>
        <strain evidence="6">HyVt-517</strain>
    </source>
</reference>
<dbReference type="Proteomes" id="UP000886106">
    <property type="component" value="Unassembled WGS sequence"/>
</dbReference>
<dbReference type="InterPro" id="IPR029061">
    <property type="entry name" value="THDP-binding"/>
</dbReference>
<sequence length="265" mass="29285">MNSYKELQDIAKKIRQLIILMLLRAGSGHPAGSLGLADLFAYLYFKYLDISPKDPKNPNRDLLFLSNGHTCPVLYASLALKGFFSPKTLTDLRKLDSPLEGHPVFGLLPGVENTSGPLGQGLSQAIGSALVHPKKVVCILSDGELQEGQTWEALMFAGNHKLSNLTIIIDRNNIQISNFTENIQPLEPLKSKLESFNLVTYEIDGNDFPQIEEVLKKREIIDKTVVIIANTIAGKGVSFMEGNFEWHGKPLDKEDAKEALAELKT</sequence>
<gene>
    <name evidence="6" type="ORF">ENJ78_00650</name>
</gene>
<proteinExistence type="inferred from homology"/>
<comment type="similarity">
    <text evidence="2">Belongs to the transketolase family.</text>
</comment>
<keyword evidence="4" id="KW-0812">Transmembrane</keyword>
<feature type="transmembrane region" description="Helical" evidence="4">
    <location>
        <begin position="21"/>
        <end position="44"/>
    </location>
</feature>
<dbReference type="InterPro" id="IPR005474">
    <property type="entry name" value="Transketolase_N"/>
</dbReference>
<keyword evidence="4" id="KW-1133">Transmembrane helix</keyword>
<evidence type="ECO:0000313" key="6">
    <source>
        <dbReference type="EMBL" id="HHH14201.1"/>
    </source>
</evidence>
<dbReference type="EMBL" id="DRNS01000048">
    <property type="protein sequence ID" value="HHH14201.1"/>
    <property type="molecule type" value="Genomic_DNA"/>
</dbReference>
<name>A0A7V5J2G7_UNCKA</name>
<dbReference type="PANTHER" id="PTHR47514">
    <property type="entry name" value="TRANSKETOLASE N-TERMINAL SECTION-RELATED"/>
    <property type="match status" value="1"/>
</dbReference>
<keyword evidence="4" id="KW-0472">Membrane</keyword>
<feature type="transmembrane region" description="Helical" evidence="4">
    <location>
        <begin position="64"/>
        <end position="84"/>
    </location>
</feature>
<dbReference type="Gene3D" id="3.40.50.970">
    <property type="match status" value="1"/>
</dbReference>
<evidence type="ECO:0000259" key="5">
    <source>
        <dbReference type="Pfam" id="PF00456"/>
    </source>
</evidence>
<keyword evidence="3" id="KW-0786">Thiamine pyrophosphate</keyword>
<protein>
    <submittedName>
        <fullName evidence="6">Transketolase</fullName>
    </submittedName>
</protein>
<dbReference type="Pfam" id="PF00456">
    <property type="entry name" value="Transketolase_N"/>
    <property type="match status" value="1"/>
</dbReference>
<dbReference type="PANTHER" id="PTHR47514:SF1">
    <property type="entry name" value="TRANSKETOLASE N-TERMINAL SECTION-RELATED"/>
    <property type="match status" value="1"/>
</dbReference>
<evidence type="ECO:0000256" key="1">
    <source>
        <dbReference type="ARBA" id="ARBA00001964"/>
    </source>
</evidence>
<comment type="caution">
    <text evidence="6">The sequence shown here is derived from an EMBL/GenBank/DDBJ whole genome shotgun (WGS) entry which is preliminary data.</text>
</comment>
<comment type="cofactor">
    <cofactor evidence="1">
        <name>thiamine diphosphate</name>
        <dbReference type="ChEBI" id="CHEBI:58937"/>
    </cofactor>
</comment>
<dbReference type="SUPFAM" id="SSF52518">
    <property type="entry name" value="Thiamin diphosphate-binding fold (THDP-binding)"/>
    <property type="match status" value="1"/>
</dbReference>
<feature type="domain" description="Transketolase N-terminal" evidence="5">
    <location>
        <begin position="9"/>
        <end position="259"/>
    </location>
</feature>
<evidence type="ECO:0000256" key="3">
    <source>
        <dbReference type="ARBA" id="ARBA00023052"/>
    </source>
</evidence>
<dbReference type="AlphaFoldDB" id="A0A7V5J2G7"/>
<organism evidence="6">
    <name type="scientific">candidate division WWE3 bacterium</name>
    <dbReference type="NCBI Taxonomy" id="2053526"/>
    <lineage>
        <taxon>Bacteria</taxon>
        <taxon>Katanobacteria</taxon>
    </lineage>
</organism>
<evidence type="ECO:0000256" key="2">
    <source>
        <dbReference type="ARBA" id="ARBA00007131"/>
    </source>
</evidence>
<evidence type="ECO:0000256" key="4">
    <source>
        <dbReference type="SAM" id="Phobius"/>
    </source>
</evidence>
<accession>A0A7V5J2G7</accession>